<feature type="domain" description="DUF7507" evidence="3">
    <location>
        <begin position="508"/>
        <end position="611"/>
    </location>
</feature>
<feature type="region of interest" description="Disordered" evidence="1">
    <location>
        <begin position="1397"/>
        <end position="1473"/>
    </location>
</feature>
<dbReference type="Pfam" id="PF20674">
    <property type="entry name" value="SpaA_3"/>
    <property type="match status" value="1"/>
</dbReference>
<dbReference type="Pfam" id="PF24346">
    <property type="entry name" value="DUF7507"/>
    <property type="match status" value="8"/>
</dbReference>
<reference evidence="5" key="1">
    <citation type="submission" date="2016-10" db="EMBL/GenBank/DDBJ databases">
        <authorList>
            <person name="Varghese N."/>
            <person name="Submissions S."/>
        </authorList>
    </citation>
    <scope>NUCLEOTIDE SEQUENCE [LARGE SCALE GENOMIC DNA]</scope>
    <source>
        <strain evidence="5">CGMCC 4.7042</strain>
    </source>
</reference>
<evidence type="ECO:0000256" key="1">
    <source>
        <dbReference type="SAM" id="MobiDB-lite"/>
    </source>
</evidence>
<dbReference type="PANTHER" id="PTHR34819">
    <property type="entry name" value="LARGE CYSTEINE-RICH PERIPLASMIC PROTEIN OMCB"/>
    <property type="match status" value="1"/>
</dbReference>
<dbReference type="InterPro" id="IPR055354">
    <property type="entry name" value="DUF7507"/>
</dbReference>
<feature type="domain" description="DUF7507" evidence="3">
    <location>
        <begin position="967"/>
        <end position="1070"/>
    </location>
</feature>
<feature type="domain" description="DUF7507" evidence="3">
    <location>
        <begin position="1197"/>
        <end position="1300"/>
    </location>
</feature>
<dbReference type="STRING" id="1196353.SAMN05444921_11993"/>
<dbReference type="NCBIfam" id="TIGR01451">
    <property type="entry name" value="B_ant_repeat"/>
    <property type="match status" value="3"/>
</dbReference>
<dbReference type="OrthoDB" id="3584537at2"/>
<dbReference type="Proteomes" id="UP000199063">
    <property type="component" value="Unassembled WGS sequence"/>
</dbReference>
<dbReference type="Gene3D" id="2.60.40.10">
    <property type="entry name" value="Immunoglobulins"/>
    <property type="match status" value="3"/>
</dbReference>
<sequence length="1473" mass="147191">MSEVRPPGGSHPAPGAVRASSRARRCWSGFLGAVLLLGPVPAVPVTAAQGAQVPWQRPEAARPGNPASDGPPRSTGTSTKQPPSAPAARQPAAHRAALPLDCSGNTIYALQNGASASDPGTLLALNAATLAGPTPTVTANVVSRIPQGGQTNALGVLPGGTGAYLVNRTGTASSIVVHGYDAASGAWTRYPGTTPGNGVVVVAGAIDPASRIYYYAALGTGTSTTPGKVSVYGFDTETNTAIPGVIATFDLPITSRFSANGDIAFDASGNLYIVTSANSSNNAAIGVVRGPLPTTGSATGVSLTDTLLTTINNPQQRQYNGIAFNNDGELFIQFSAPAPATATYLQAVNPNNGALIGQPKLLSDTTFASVDLGACSTNPTLTLRKNVAGRFASSTAANDQFTLSITGGGISGGNTATTTGNTNGVQTPAAGPVIGVANTTYNLAETAANGGSLDNYVTTYACVDTADGNAPVTSGTATSFALHFPATRPGGSSPRILCTFTNTAKPPSPSLTLAKTAAPDEVTAAGQLVTYTHVVTNTGNVTLTGVDVSETAFSGSGTDPEVSCPGTSLTPGQSMNCTATYTTTQTDIDNGEIDNTATATGTPPTGPAVTATDDATVTADQDPSVSLVKTVVGDDGPFRSGEVLTYTFLVSNTGNVTLSGMELSDIAFSGSDPAPEASCPDTALAPGESMTCTATYTLTQADVDSGSVTNTARATGTPPAGPPVASQSSALFTPRVNPALALAKTGEPVVATAVGQLVAYTLLATNTGNVTLTDVDVAETAFSGSGARPQAVCPTGPLAPGASVACTATYVVSQADFNAGRLTNTAVATADPPTGPSVTTPPAGATVTMEQAPALTLAKSASPGEVTAAGQQVDYTYVVTNTGNVTLTAVDVSETAFSGSGPDPEVSCPGTSLTPGQSMNCTATYTTTQTDINAGAVTNGAAATGTPPTGPPVTATATDTVTALQDASLSLVKTVVGDGGPFRSGEVLTYSYLVRNTGNVVLSALDVRDLAFSGSGPDPEITCPDTALAPGEAVTCTATYTVTQADVDTGQIENTAVATGTPPGGTAVESNESTAVFTPRRTPALSLAKSASPSAVTADGQDVHYTLVVTNTGNVTLNAVDVNETVFTGTGPRPVITCPEGSLLPGQSKTCTAGYTVTQADVNAGAVANTAVASGTPTGGGPAVTATASDTVTAGQSPALALVKTAAPAVVTGAGQRVDYRFTVTNTGNVTLTGVAVTEPAFTGTGPAPLVACPEGALAPGQSRTCAASYTVTQADVSAGALTNAALATGTPPTGPPVTATADQTVIATFSQIASLSVVKSANPVEVKRPGAEVEYRFVVTNTGNATLSDVTVDETRFTGSGPRPDVSCPRTSLAAGERMTCTATYRVTREDFREGSVQNTVVATGTPSGGPAVTSPPSSAEVTMTPGHGHHDRPQKPHRPGHDGHDKPDRPHHKPPKPHGDGQREKGPRQEA</sequence>
<proteinExistence type="predicted"/>
<evidence type="ECO:0000313" key="5">
    <source>
        <dbReference type="Proteomes" id="UP000199063"/>
    </source>
</evidence>
<feature type="domain" description="DUF7507" evidence="3">
    <location>
        <begin position="1082"/>
        <end position="1185"/>
    </location>
</feature>
<feature type="region of interest" description="Disordered" evidence="1">
    <location>
        <begin position="1"/>
        <end position="21"/>
    </location>
</feature>
<name>A0A1G9YR21_9ACTN</name>
<accession>A0A1G9YR21</accession>
<dbReference type="InterPro" id="IPR047589">
    <property type="entry name" value="DUF11_rpt"/>
</dbReference>
<feature type="compositionally biased region" description="Low complexity" evidence="1">
    <location>
        <begin position="709"/>
        <end position="718"/>
    </location>
</feature>
<dbReference type="InterPro" id="IPR013783">
    <property type="entry name" value="Ig-like_fold"/>
</dbReference>
<feature type="domain" description="DUF7507" evidence="3">
    <location>
        <begin position="623"/>
        <end position="726"/>
    </location>
</feature>
<feature type="region of interest" description="Disordered" evidence="1">
    <location>
        <begin position="708"/>
        <end position="727"/>
    </location>
</feature>
<feature type="domain" description="DUF7507" evidence="3">
    <location>
        <begin position="737"/>
        <end position="840"/>
    </location>
</feature>
<feature type="domain" description="SpaA-like prealbumin fold" evidence="2">
    <location>
        <begin position="380"/>
        <end position="504"/>
    </location>
</feature>
<feature type="domain" description="DUF7507" evidence="3">
    <location>
        <begin position="852"/>
        <end position="955"/>
    </location>
</feature>
<dbReference type="PANTHER" id="PTHR34819:SF3">
    <property type="entry name" value="CELL SURFACE PROTEIN"/>
    <property type="match status" value="1"/>
</dbReference>
<evidence type="ECO:0000313" key="4">
    <source>
        <dbReference type="EMBL" id="SDN11594.1"/>
    </source>
</evidence>
<dbReference type="SUPFAM" id="SSF63829">
    <property type="entry name" value="Calcium-dependent phosphotriesterase"/>
    <property type="match status" value="1"/>
</dbReference>
<dbReference type="RefSeq" id="WP_093658860.1">
    <property type="nucleotide sequence ID" value="NZ_FNHI01000019.1"/>
</dbReference>
<feature type="compositionally biased region" description="Basic and acidic residues" evidence="1">
    <location>
        <begin position="1459"/>
        <end position="1473"/>
    </location>
</feature>
<dbReference type="GeneID" id="40832399"/>
<feature type="domain" description="DUF7507" evidence="3">
    <location>
        <begin position="1315"/>
        <end position="1416"/>
    </location>
</feature>
<feature type="compositionally biased region" description="Polar residues" evidence="1">
    <location>
        <begin position="1397"/>
        <end position="1407"/>
    </location>
</feature>
<gene>
    <name evidence="4" type="ORF">SAMN05444921_11993</name>
</gene>
<evidence type="ECO:0000259" key="2">
    <source>
        <dbReference type="Pfam" id="PF20674"/>
    </source>
</evidence>
<dbReference type="EMBL" id="FNHI01000019">
    <property type="protein sequence ID" value="SDN11594.1"/>
    <property type="molecule type" value="Genomic_DNA"/>
</dbReference>
<keyword evidence="5" id="KW-1185">Reference proteome</keyword>
<feature type="compositionally biased region" description="Basic and acidic residues" evidence="1">
    <location>
        <begin position="1433"/>
        <end position="1450"/>
    </location>
</feature>
<feature type="region of interest" description="Disordered" evidence="1">
    <location>
        <begin position="51"/>
        <end position="94"/>
    </location>
</feature>
<dbReference type="InterPro" id="IPR051172">
    <property type="entry name" value="Chlamydia_OmcB"/>
</dbReference>
<dbReference type="InterPro" id="IPR048834">
    <property type="entry name" value="SpaA_pre-album"/>
</dbReference>
<dbReference type="GO" id="GO:0005975">
    <property type="term" value="P:carbohydrate metabolic process"/>
    <property type="evidence" value="ECO:0007669"/>
    <property type="project" value="UniProtKB-ARBA"/>
</dbReference>
<protein>
    <submittedName>
        <fullName evidence="4">Conserved repeat domain-containing protein</fullName>
    </submittedName>
</protein>
<evidence type="ECO:0000259" key="3">
    <source>
        <dbReference type="Pfam" id="PF24346"/>
    </source>
</evidence>
<organism evidence="4 5">
    <name type="scientific">Streptomyces wuyuanensis</name>
    <dbReference type="NCBI Taxonomy" id="1196353"/>
    <lineage>
        <taxon>Bacteria</taxon>
        <taxon>Bacillati</taxon>
        <taxon>Actinomycetota</taxon>
        <taxon>Actinomycetes</taxon>
        <taxon>Kitasatosporales</taxon>
        <taxon>Streptomycetaceae</taxon>
        <taxon>Streptomyces</taxon>
    </lineage>
</organism>